<dbReference type="GO" id="GO:0005634">
    <property type="term" value="C:nucleus"/>
    <property type="evidence" value="ECO:0007669"/>
    <property type="project" value="UniProtKB-SubCell"/>
</dbReference>
<dbReference type="WBParaSite" id="SBAD_0000041701-mRNA-1">
    <property type="protein sequence ID" value="SBAD_0000041701-mRNA-1"/>
    <property type="gene ID" value="SBAD_0000041701"/>
</dbReference>
<reference evidence="8 9" key="2">
    <citation type="submission" date="2018-11" db="EMBL/GenBank/DDBJ databases">
        <authorList>
            <consortium name="Pathogen Informatics"/>
        </authorList>
    </citation>
    <scope>NUCLEOTIDE SEQUENCE [LARGE SCALE GENOMIC DNA]</scope>
</reference>
<proteinExistence type="predicted"/>
<dbReference type="Proteomes" id="UP000270296">
    <property type="component" value="Unassembled WGS sequence"/>
</dbReference>
<dbReference type="Pfam" id="PF02301">
    <property type="entry name" value="HORMA"/>
    <property type="match status" value="1"/>
</dbReference>
<dbReference type="PANTHER" id="PTHR48225">
    <property type="entry name" value="HORMA DOMAIN-CONTAINING PROTEIN 1"/>
    <property type="match status" value="1"/>
</dbReference>
<name>A0A183I9V4_9BILA</name>
<dbReference type="OrthoDB" id="1928087at2759"/>
<evidence type="ECO:0000313" key="10">
    <source>
        <dbReference type="WBParaSite" id="SBAD_0000041701-mRNA-1"/>
    </source>
</evidence>
<feature type="domain" description="HORMA" evidence="7">
    <location>
        <begin position="1"/>
        <end position="71"/>
    </location>
</feature>
<protein>
    <submittedName>
        <fullName evidence="10">HORMA domain-containing protein</fullName>
    </submittedName>
</protein>
<evidence type="ECO:0000256" key="1">
    <source>
        <dbReference type="ARBA" id="ARBA00004123"/>
    </source>
</evidence>
<dbReference type="PANTHER" id="PTHR48225:SF7">
    <property type="entry name" value="MEIOSIS-SPECIFIC PROTEIN HOP1"/>
    <property type="match status" value="1"/>
</dbReference>
<feature type="compositionally biased region" description="Basic and acidic residues" evidence="6">
    <location>
        <begin position="150"/>
        <end position="163"/>
    </location>
</feature>
<gene>
    <name evidence="8" type="ORF">SBAD_LOCUS398</name>
</gene>
<accession>A0A183I9V4</accession>
<evidence type="ECO:0000313" key="8">
    <source>
        <dbReference type="EMBL" id="VDO83132.1"/>
    </source>
</evidence>
<dbReference type="InterPro" id="IPR051294">
    <property type="entry name" value="HORMA_MeioticProgression"/>
</dbReference>
<dbReference type="EMBL" id="UZAM01000946">
    <property type="protein sequence ID" value="VDO83132.1"/>
    <property type="molecule type" value="Genomic_DNA"/>
</dbReference>
<reference evidence="10" key="1">
    <citation type="submission" date="2016-06" db="UniProtKB">
        <authorList>
            <consortium name="WormBaseParasite"/>
        </authorList>
    </citation>
    <scope>IDENTIFICATION</scope>
</reference>
<dbReference type="PROSITE" id="PS50815">
    <property type="entry name" value="HORMA"/>
    <property type="match status" value="1"/>
</dbReference>
<keyword evidence="5" id="KW-0469">Meiosis</keyword>
<keyword evidence="4" id="KW-0539">Nucleus</keyword>
<evidence type="ECO:0000256" key="4">
    <source>
        <dbReference type="ARBA" id="ARBA00023242"/>
    </source>
</evidence>
<dbReference type="InterPro" id="IPR003511">
    <property type="entry name" value="HORMA_dom"/>
</dbReference>
<evidence type="ECO:0000256" key="6">
    <source>
        <dbReference type="SAM" id="MobiDB-lite"/>
    </source>
</evidence>
<evidence type="ECO:0000256" key="3">
    <source>
        <dbReference type="ARBA" id="ARBA00022454"/>
    </source>
</evidence>
<evidence type="ECO:0000256" key="5">
    <source>
        <dbReference type="ARBA" id="ARBA00023254"/>
    </source>
</evidence>
<dbReference type="AlphaFoldDB" id="A0A183I9V4"/>
<evidence type="ECO:0000313" key="9">
    <source>
        <dbReference type="Proteomes" id="UP000270296"/>
    </source>
</evidence>
<evidence type="ECO:0000259" key="7">
    <source>
        <dbReference type="PROSITE" id="PS50815"/>
    </source>
</evidence>
<sequence>MLCQNLEDIEDDAYVTMKLFYYDERTPIEYHPPGFDSAEQETFDYDYDVKNPVPVKVGTVTTGFHSCKLSVQSVLCSINEGDACNGQKQVQEQVDSQLPTPSQDTENCVDKPTNDERDFEPSDVAEEVAKDEVEYEVTSEIPDMPASNQDKGHPKDVADKSVSENEEGDGNSTAQEATNDDDEHVETDITNETMSEDDASNRGNTAVETAVSSAKYTGT</sequence>
<feature type="compositionally biased region" description="Polar residues" evidence="6">
    <location>
        <begin position="201"/>
        <end position="219"/>
    </location>
</feature>
<feature type="region of interest" description="Disordered" evidence="6">
    <location>
        <begin position="90"/>
        <end position="219"/>
    </location>
</feature>
<organism evidence="10">
    <name type="scientific">Soboliphyme baturini</name>
    <dbReference type="NCBI Taxonomy" id="241478"/>
    <lineage>
        <taxon>Eukaryota</taxon>
        <taxon>Metazoa</taxon>
        <taxon>Ecdysozoa</taxon>
        <taxon>Nematoda</taxon>
        <taxon>Enoplea</taxon>
        <taxon>Dorylaimia</taxon>
        <taxon>Dioctophymatida</taxon>
        <taxon>Dioctophymatoidea</taxon>
        <taxon>Soboliphymatidae</taxon>
        <taxon>Soboliphyme</taxon>
    </lineage>
</organism>
<dbReference type="GO" id="GO:0005694">
    <property type="term" value="C:chromosome"/>
    <property type="evidence" value="ECO:0007669"/>
    <property type="project" value="UniProtKB-SubCell"/>
</dbReference>
<dbReference type="Gene3D" id="3.30.900.10">
    <property type="entry name" value="HORMA domain"/>
    <property type="match status" value="1"/>
</dbReference>
<dbReference type="GO" id="GO:0051321">
    <property type="term" value="P:meiotic cell cycle"/>
    <property type="evidence" value="ECO:0007669"/>
    <property type="project" value="UniProtKB-KW"/>
</dbReference>
<keyword evidence="9" id="KW-1185">Reference proteome</keyword>
<feature type="compositionally biased region" description="Polar residues" evidence="6">
    <location>
        <begin position="90"/>
        <end position="106"/>
    </location>
</feature>
<keyword evidence="3" id="KW-0158">Chromosome</keyword>
<dbReference type="SUPFAM" id="SSF56019">
    <property type="entry name" value="The spindle assembly checkpoint protein mad2"/>
    <property type="match status" value="1"/>
</dbReference>
<comment type="subcellular location">
    <subcellularLocation>
        <location evidence="2">Chromosome</location>
    </subcellularLocation>
    <subcellularLocation>
        <location evidence="1">Nucleus</location>
    </subcellularLocation>
</comment>
<evidence type="ECO:0000256" key="2">
    <source>
        <dbReference type="ARBA" id="ARBA00004286"/>
    </source>
</evidence>
<feature type="compositionally biased region" description="Basic and acidic residues" evidence="6">
    <location>
        <begin position="108"/>
        <end position="120"/>
    </location>
</feature>
<dbReference type="InterPro" id="IPR036570">
    <property type="entry name" value="HORMA_dom_sf"/>
</dbReference>